<evidence type="ECO:0000256" key="2">
    <source>
        <dbReference type="ARBA" id="ARBA00022980"/>
    </source>
</evidence>
<sequence length="129" mass="14709">MLGIYFNSLGKKKTSVAKVLIKSGKRKIIVNNKNIYIYFKKGTSVEVINEILKEIDYSNLEIIVSVKGGGYMSQAQAVRMAISKCICAYDNKSKNLIRNLALSRFDSRVVERKKIGLVKSRKRKQFSKR</sequence>
<accession>A0A974X7G8</accession>
<dbReference type="InterPro" id="IPR000754">
    <property type="entry name" value="Ribosomal_uS9"/>
</dbReference>
<dbReference type="PANTHER" id="PTHR21569:SF1">
    <property type="entry name" value="SMALL RIBOSOMAL SUBUNIT PROTEIN US9M"/>
    <property type="match status" value="1"/>
</dbReference>
<dbReference type="AlphaFoldDB" id="A0A974X7G8"/>
<dbReference type="GO" id="GO:0005737">
    <property type="term" value="C:cytoplasm"/>
    <property type="evidence" value="ECO:0007669"/>
    <property type="project" value="UniProtKB-ARBA"/>
</dbReference>
<dbReference type="SUPFAM" id="SSF54211">
    <property type="entry name" value="Ribosomal protein S5 domain 2-like"/>
    <property type="match status" value="1"/>
</dbReference>
<evidence type="ECO:0000313" key="6">
    <source>
        <dbReference type="EMBL" id="QSW37992.1"/>
    </source>
</evidence>
<gene>
    <name evidence="6" type="primary">rpsI</name>
    <name evidence="6" type="ORF">JSR06_00085</name>
</gene>
<organism evidence="6 7">
    <name type="scientific">Candidatus Vidania fulgoroideorum</name>
    <dbReference type="NCBI Taxonomy" id="881286"/>
    <lineage>
        <taxon>Bacteria</taxon>
        <taxon>Pseudomonadati</taxon>
        <taxon>Pseudomonadota</taxon>
        <taxon>Betaproteobacteria</taxon>
        <taxon>Candidatus Vidania</taxon>
    </lineage>
</organism>
<dbReference type="InterPro" id="IPR020568">
    <property type="entry name" value="Ribosomal_Su5_D2-typ_SF"/>
</dbReference>
<evidence type="ECO:0000256" key="4">
    <source>
        <dbReference type="ARBA" id="ARBA00035259"/>
    </source>
</evidence>
<name>A0A974X7G8_9PROT</name>
<dbReference type="EMBL" id="CP071412">
    <property type="protein sequence ID" value="QSW37992.1"/>
    <property type="molecule type" value="Genomic_DNA"/>
</dbReference>
<dbReference type="Proteomes" id="UP000663347">
    <property type="component" value="Chromosome"/>
</dbReference>
<dbReference type="NCBIfam" id="NF001099">
    <property type="entry name" value="PRK00132.1"/>
    <property type="match status" value="1"/>
</dbReference>
<protein>
    <recommendedName>
        <fullName evidence="4">Small ribosomal subunit protein uS9</fullName>
    </recommendedName>
    <alternativeName>
        <fullName evidence="5">30S ribosomal protein S9</fullName>
    </alternativeName>
</protein>
<dbReference type="GO" id="GO:0003735">
    <property type="term" value="F:structural constituent of ribosome"/>
    <property type="evidence" value="ECO:0007669"/>
    <property type="project" value="InterPro"/>
</dbReference>
<dbReference type="Pfam" id="PF00380">
    <property type="entry name" value="Ribosomal_S9"/>
    <property type="match status" value="1"/>
</dbReference>
<evidence type="ECO:0000256" key="3">
    <source>
        <dbReference type="ARBA" id="ARBA00023274"/>
    </source>
</evidence>
<dbReference type="InterPro" id="IPR014721">
    <property type="entry name" value="Ribsml_uS5_D2-typ_fold_subgr"/>
</dbReference>
<keyword evidence="2 6" id="KW-0689">Ribosomal protein</keyword>
<dbReference type="InterPro" id="IPR023035">
    <property type="entry name" value="Ribosomal_uS9_bac/plastid"/>
</dbReference>
<evidence type="ECO:0000256" key="1">
    <source>
        <dbReference type="ARBA" id="ARBA00005251"/>
    </source>
</evidence>
<evidence type="ECO:0000256" key="5">
    <source>
        <dbReference type="ARBA" id="ARBA00035523"/>
    </source>
</evidence>
<reference evidence="6" key="1">
    <citation type="submission" date="2021-02" db="EMBL/GenBank/DDBJ databases">
        <authorList>
            <person name="Franco D."/>
        </authorList>
    </citation>
    <scope>NUCLEOTIDE SEQUENCE</scope>
    <source>
        <strain evidence="6">RANSCY</strain>
    </source>
</reference>
<dbReference type="GO" id="GO:0003723">
    <property type="term" value="F:RNA binding"/>
    <property type="evidence" value="ECO:0007669"/>
    <property type="project" value="TreeGrafter"/>
</dbReference>
<proteinExistence type="inferred from homology"/>
<evidence type="ECO:0000313" key="7">
    <source>
        <dbReference type="Proteomes" id="UP000663347"/>
    </source>
</evidence>
<reference evidence="6" key="2">
    <citation type="submission" date="2021-03" db="EMBL/GenBank/DDBJ databases">
        <title>Alternative transmission patterns in independently acquired nutritional co-symbionts of Dictyopharidae planthoppers.</title>
        <authorList>
            <person name="Michalik A."/>
            <person name="Lukasik P."/>
        </authorList>
    </citation>
    <scope>NUCLEOTIDE SEQUENCE</scope>
    <source>
        <strain evidence="6">RANSCY</strain>
    </source>
</reference>
<keyword evidence="3" id="KW-0687">Ribonucleoprotein</keyword>
<comment type="similarity">
    <text evidence="1">Belongs to the universal ribosomal protein uS9 family.</text>
</comment>
<dbReference type="Gene3D" id="3.30.230.10">
    <property type="match status" value="1"/>
</dbReference>
<dbReference type="PANTHER" id="PTHR21569">
    <property type="entry name" value="RIBOSOMAL PROTEIN S9"/>
    <property type="match status" value="1"/>
</dbReference>
<dbReference type="GO" id="GO:0006412">
    <property type="term" value="P:translation"/>
    <property type="evidence" value="ECO:0007669"/>
    <property type="project" value="InterPro"/>
</dbReference>
<dbReference type="GO" id="GO:0015935">
    <property type="term" value="C:small ribosomal subunit"/>
    <property type="evidence" value="ECO:0007669"/>
    <property type="project" value="TreeGrafter"/>
</dbReference>